<dbReference type="FunFam" id="3.40.50.790:FF:000004">
    <property type="entry name" value="Ribosomal L1 domain-containing 1-like 1"/>
    <property type="match status" value="1"/>
</dbReference>
<evidence type="ECO:0000313" key="12">
    <source>
        <dbReference type="EMBL" id="GAX75349.1"/>
    </source>
</evidence>
<gene>
    <name evidence="12" type="ORF">CEUSTIGMA_g2793.t1</name>
</gene>
<sequence length="310" mass="34091">MTKQVSASDVKLSGYNEAQVQKAAASLLKFLGDRRSKANDLFDDDEIINITIALKKMPLQSRKDKPIPLQLPHPLNSPEGAEICLFVKDHQGEGHKEGKLLLQQFEKNGGVTKVIGISKLKTKYESHEAKRQLCKLYDIFLADERILPSLPKLIGKSFFKKKKQPIPIRITGKDLPSQVKRACSCTYMFKNSGTCINIKVALSTFDQQQVAQNIHAVLAQAVDHIPKKWSNIRGVFIKSADSVALPLFQSLPEQGVRISADPLPAAAVDMESQPSKLKSGQKAASKRTAVKNGSIAALKPVTKKIKKSSS</sequence>
<dbReference type="STRING" id="1157962.A0A250WXC7"/>
<comment type="caution">
    <text evidence="12">The sequence shown here is derived from an EMBL/GenBank/DDBJ whole genome shotgun (WGS) entry which is preliminary data.</text>
</comment>
<dbReference type="AlphaFoldDB" id="A0A250WXC7"/>
<evidence type="ECO:0000256" key="10">
    <source>
        <dbReference type="ARBA" id="ARBA00070787"/>
    </source>
</evidence>
<dbReference type="InterPro" id="IPR028364">
    <property type="entry name" value="Ribosomal_uL1/biogenesis"/>
</dbReference>
<evidence type="ECO:0000256" key="4">
    <source>
        <dbReference type="ARBA" id="ARBA00022843"/>
    </source>
</evidence>
<evidence type="ECO:0000256" key="9">
    <source>
        <dbReference type="ARBA" id="ARBA00061550"/>
    </source>
</evidence>
<keyword evidence="5" id="KW-0007">Acetylation</keyword>
<dbReference type="CDD" id="cd00403">
    <property type="entry name" value="Ribosomal_L1"/>
    <property type="match status" value="1"/>
</dbReference>
<evidence type="ECO:0000256" key="5">
    <source>
        <dbReference type="ARBA" id="ARBA00022990"/>
    </source>
</evidence>
<comment type="similarity">
    <text evidence="9">Belongs to the universal ribosomal protein uL1 family. Highly divergent.</text>
</comment>
<dbReference type="GO" id="GO:0005730">
    <property type="term" value="C:nucleolus"/>
    <property type="evidence" value="ECO:0007669"/>
    <property type="project" value="UniProtKB-SubCell"/>
</dbReference>
<evidence type="ECO:0000256" key="6">
    <source>
        <dbReference type="ARBA" id="ARBA00023054"/>
    </source>
</evidence>
<keyword evidence="7" id="KW-0539">Nucleus</keyword>
<keyword evidence="2" id="KW-1017">Isopeptide bond</keyword>
<dbReference type="InterPro" id="IPR023674">
    <property type="entry name" value="Ribosomal_uL1-like"/>
</dbReference>
<comment type="function">
    <text evidence="8">Regulates cellular senescence through inhibition of PTEN translation. Acts as a pro-apoptotic regulator in response to DNA damage.</text>
</comment>
<keyword evidence="13" id="KW-1185">Reference proteome</keyword>
<dbReference type="SUPFAM" id="SSF56808">
    <property type="entry name" value="Ribosomal protein L1"/>
    <property type="match status" value="1"/>
</dbReference>
<feature type="region of interest" description="Disordered" evidence="11">
    <location>
        <begin position="271"/>
        <end position="291"/>
    </location>
</feature>
<accession>A0A250WXC7</accession>
<keyword evidence="4" id="KW-0832">Ubl conjugation</keyword>
<evidence type="ECO:0000256" key="7">
    <source>
        <dbReference type="ARBA" id="ARBA00023242"/>
    </source>
</evidence>
<evidence type="ECO:0000256" key="11">
    <source>
        <dbReference type="SAM" id="MobiDB-lite"/>
    </source>
</evidence>
<dbReference type="InterPro" id="IPR016095">
    <property type="entry name" value="Ribosomal_uL1_3-a/b-sand"/>
</dbReference>
<evidence type="ECO:0000256" key="3">
    <source>
        <dbReference type="ARBA" id="ARBA00022553"/>
    </source>
</evidence>
<dbReference type="Pfam" id="PF00687">
    <property type="entry name" value="Ribosomal_L1"/>
    <property type="match status" value="1"/>
</dbReference>
<reference evidence="12 13" key="1">
    <citation type="submission" date="2017-08" db="EMBL/GenBank/DDBJ databases">
        <title>Acidophilic green algal genome provides insights into adaptation to an acidic environment.</title>
        <authorList>
            <person name="Hirooka S."/>
            <person name="Hirose Y."/>
            <person name="Kanesaki Y."/>
            <person name="Higuchi S."/>
            <person name="Fujiwara T."/>
            <person name="Onuma R."/>
            <person name="Era A."/>
            <person name="Ohbayashi R."/>
            <person name="Uzuka A."/>
            <person name="Nozaki H."/>
            <person name="Yoshikawa H."/>
            <person name="Miyagishima S.Y."/>
        </authorList>
    </citation>
    <scope>NUCLEOTIDE SEQUENCE [LARGE SCALE GENOMIC DNA]</scope>
    <source>
        <strain evidence="12 13">NIES-2499</strain>
    </source>
</reference>
<dbReference type="Gene3D" id="3.40.50.790">
    <property type="match status" value="1"/>
</dbReference>
<dbReference type="Proteomes" id="UP000232323">
    <property type="component" value="Unassembled WGS sequence"/>
</dbReference>
<evidence type="ECO:0000256" key="8">
    <source>
        <dbReference type="ARBA" id="ARBA00054167"/>
    </source>
</evidence>
<dbReference type="GO" id="GO:0003723">
    <property type="term" value="F:RNA binding"/>
    <property type="evidence" value="ECO:0007669"/>
    <property type="project" value="InterPro"/>
</dbReference>
<keyword evidence="6" id="KW-0175">Coiled coil</keyword>
<comment type="subcellular location">
    <subcellularLocation>
        <location evidence="1">Nucleus</location>
        <location evidence="1">Nucleolus</location>
    </subcellularLocation>
</comment>
<protein>
    <recommendedName>
        <fullName evidence="10">Ribosomal L1 domain-containing protein 1</fullName>
    </recommendedName>
</protein>
<dbReference type="PANTHER" id="PTHR23105">
    <property type="entry name" value="RIBOSOMAL PROTEIN L7AE FAMILY MEMBER"/>
    <property type="match status" value="1"/>
</dbReference>
<evidence type="ECO:0000256" key="1">
    <source>
        <dbReference type="ARBA" id="ARBA00004604"/>
    </source>
</evidence>
<dbReference type="OrthoDB" id="10251727at2759"/>
<evidence type="ECO:0000313" key="13">
    <source>
        <dbReference type="Proteomes" id="UP000232323"/>
    </source>
</evidence>
<keyword evidence="3" id="KW-0597">Phosphoprotein</keyword>
<proteinExistence type="inferred from homology"/>
<dbReference type="EMBL" id="BEGY01000012">
    <property type="protein sequence ID" value="GAX75349.1"/>
    <property type="molecule type" value="Genomic_DNA"/>
</dbReference>
<dbReference type="InterPro" id="IPR050257">
    <property type="entry name" value="eL8/uL1-like"/>
</dbReference>
<organism evidence="12 13">
    <name type="scientific">Chlamydomonas eustigma</name>
    <dbReference type="NCBI Taxonomy" id="1157962"/>
    <lineage>
        <taxon>Eukaryota</taxon>
        <taxon>Viridiplantae</taxon>
        <taxon>Chlorophyta</taxon>
        <taxon>core chlorophytes</taxon>
        <taxon>Chlorophyceae</taxon>
        <taxon>CS clade</taxon>
        <taxon>Chlamydomonadales</taxon>
        <taxon>Chlamydomonadaceae</taxon>
        <taxon>Chlamydomonas</taxon>
    </lineage>
</organism>
<name>A0A250WXC7_9CHLO</name>
<evidence type="ECO:0000256" key="2">
    <source>
        <dbReference type="ARBA" id="ARBA00022499"/>
    </source>
</evidence>